<evidence type="ECO:0000313" key="3">
    <source>
        <dbReference type="EMBL" id="RRT55136.1"/>
    </source>
</evidence>
<dbReference type="InterPro" id="IPR000305">
    <property type="entry name" value="GIY-YIG_endonuc"/>
</dbReference>
<accession>A0A426YTQ8</accession>
<dbReference type="PANTHER" id="PTHR20208">
    <property type="entry name" value="STRUCTURE-SPECIFIC ENDONUCLEASE SUBUNIT SLX1"/>
    <property type="match status" value="1"/>
</dbReference>
<dbReference type="Gene3D" id="3.40.1440.10">
    <property type="entry name" value="GIY-YIG endonuclease"/>
    <property type="match status" value="1"/>
</dbReference>
<dbReference type="Proteomes" id="UP000287651">
    <property type="component" value="Unassembled WGS sequence"/>
</dbReference>
<reference evidence="3 4" key="1">
    <citation type="journal article" date="2014" name="Agronomy (Basel)">
        <title>A Draft Genome Sequence for Ensete ventricosum, the Drought-Tolerant Tree Against Hunger.</title>
        <authorList>
            <person name="Harrison J."/>
            <person name="Moore K.A."/>
            <person name="Paszkiewicz K."/>
            <person name="Jones T."/>
            <person name="Grant M."/>
            <person name="Ambacheew D."/>
            <person name="Muzemil S."/>
            <person name="Studholme D.J."/>
        </authorList>
    </citation>
    <scope>NUCLEOTIDE SEQUENCE [LARGE SCALE GENOMIC DNA]</scope>
</reference>
<feature type="compositionally biased region" description="Low complexity" evidence="1">
    <location>
        <begin position="22"/>
        <end position="41"/>
    </location>
</feature>
<proteinExistence type="predicted"/>
<feature type="domain" description="GIY-YIG" evidence="2">
    <location>
        <begin position="59"/>
        <end position="140"/>
    </location>
</feature>
<feature type="compositionally biased region" description="Basic residues" evidence="1">
    <location>
        <begin position="42"/>
        <end position="55"/>
    </location>
</feature>
<name>A0A426YTQ8_ENSVE</name>
<evidence type="ECO:0000256" key="1">
    <source>
        <dbReference type="SAM" id="MobiDB-lite"/>
    </source>
</evidence>
<dbReference type="EMBL" id="AMZH03010233">
    <property type="protein sequence ID" value="RRT55136.1"/>
    <property type="molecule type" value="Genomic_DNA"/>
</dbReference>
<protein>
    <recommendedName>
        <fullName evidence="2">GIY-YIG domain-containing protein</fullName>
    </recommendedName>
</protein>
<dbReference type="Pfam" id="PF01541">
    <property type="entry name" value="GIY-YIG"/>
    <property type="match status" value="1"/>
</dbReference>
<feature type="region of interest" description="Disordered" evidence="1">
    <location>
        <begin position="1"/>
        <end position="55"/>
    </location>
</feature>
<organism evidence="3 4">
    <name type="scientific">Ensete ventricosum</name>
    <name type="common">Abyssinian banana</name>
    <name type="synonym">Musa ensete</name>
    <dbReference type="NCBI Taxonomy" id="4639"/>
    <lineage>
        <taxon>Eukaryota</taxon>
        <taxon>Viridiplantae</taxon>
        <taxon>Streptophyta</taxon>
        <taxon>Embryophyta</taxon>
        <taxon>Tracheophyta</taxon>
        <taxon>Spermatophyta</taxon>
        <taxon>Magnoliopsida</taxon>
        <taxon>Liliopsida</taxon>
        <taxon>Zingiberales</taxon>
        <taxon>Musaceae</taxon>
        <taxon>Ensete</taxon>
    </lineage>
</organism>
<evidence type="ECO:0000313" key="4">
    <source>
        <dbReference type="Proteomes" id="UP000287651"/>
    </source>
</evidence>
<comment type="caution">
    <text evidence="3">The sequence shown here is derived from an EMBL/GenBank/DDBJ whole genome shotgun (WGS) entry which is preliminary data.</text>
</comment>
<dbReference type="PROSITE" id="PS50164">
    <property type="entry name" value="GIY_YIG"/>
    <property type="match status" value="1"/>
</dbReference>
<dbReference type="PANTHER" id="PTHR20208:SF13">
    <property type="entry name" value="STRUCTURE-SPECIFIC ENDONUCLEASE SUBUNIT SLX1"/>
    <property type="match status" value="1"/>
</dbReference>
<dbReference type="InterPro" id="IPR050381">
    <property type="entry name" value="SLX1_endonuclease"/>
</dbReference>
<evidence type="ECO:0000259" key="2">
    <source>
        <dbReference type="PROSITE" id="PS50164"/>
    </source>
</evidence>
<dbReference type="AlphaFoldDB" id="A0A426YTQ8"/>
<sequence length="177" mass="19711">MRLSTTLRSVKGSRSIHTKSTPASSAALSPSSLSLPSSSLLRNHHNKKRGGKQRRPKNVGWSVYLIVSSRLPRTYVGVTTNFLRRLKQHNGILKGGAKACSAGRPWTLACIIRGFKDRSEACEFESKWKSVSRRMPRKTKQDCAANPLLEHRRAALNCVGGLFDCSYLQIEWQSSLS</sequence>
<dbReference type="InterPro" id="IPR035901">
    <property type="entry name" value="GIY-YIG_endonuc_sf"/>
</dbReference>
<gene>
    <name evidence="3" type="ORF">B296_00048663</name>
</gene>
<dbReference type="SUPFAM" id="SSF82771">
    <property type="entry name" value="GIY-YIG endonuclease"/>
    <property type="match status" value="1"/>
</dbReference>